<evidence type="ECO:0000313" key="2">
    <source>
        <dbReference type="EMBL" id="QOL20185.1"/>
    </source>
</evidence>
<feature type="region of interest" description="Disordered" evidence="1">
    <location>
        <begin position="38"/>
        <end position="95"/>
    </location>
</feature>
<reference evidence="2 3" key="1">
    <citation type="submission" date="2020-06" db="EMBL/GenBank/DDBJ databases">
        <title>The endosymbiont of the kinetoplastid Bodo saltans is a Paracaedibacter-like alpha-proteobacterium possessing a putative toxin-antitoxin system.</title>
        <authorList>
            <person name="Midha S."/>
            <person name="Rigden D.J."/>
            <person name="Siozios S."/>
            <person name="Hurst G.D.D."/>
            <person name="Jackson A.P."/>
        </authorList>
    </citation>
    <scope>NUCLEOTIDE SEQUENCE [LARGE SCALE GENOMIC DNA]</scope>
    <source>
        <strain evidence="2">Lake Konstanz</strain>
    </source>
</reference>
<dbReference type="EMBL" id="CP054719">
    <property type="protein sequence ID" value="QOL20185.1"/>
    <property type="molecule type" value="Genomic_DNA"/>
</dbReference>
<dbReference type="RefSeq" id="WP_350331739.1">
    <property type="nucleotide sequence ID" value="NZ_CP054719.1"/>
</dbReference>
<gene>
    <name evidence="2" type="ORF">CPBP_00966</name>
</gene>
<sequence>MQPILDREAAERAARQQAEVDRRKAEANQLVEERIAKEKAEEKRKELLRSKQRVGTLTPDERDELQDMLDRDAAQRAAQPAAAAAAAASAPQHVDPVDTVDKARYSDEHKGTARVFLTEQQWSGLLYELENGEVKFHVEKDGFIRVESKTAGEFYTTVQDLEIMQVGRAQGLQHIDFEVLALGDLGRQAVMKVTQKALERIAANKAKRIGSRLGTKAQPAGTTPLGVATAGEARAAAAPVVEAAPAIESTVSVGDATLRAPYNPHRANSANAQAALNQKMSALEKAANLAERTETLPDGRIRYYAQERLSSTPGATRGASFVTEFNPKTGQVRSWNECYDHSGNVNRVHPKGIDGQTLKAPHYPMTKSELEKFLKLGEK</sequence>
<name>A0A7L9RUT1_9PROT</name>
<protein>
    <submittedName>
        <fullName evidence="2">RHS repeat-associated core domain-containing protein</fullName>
    </submittedName>
</protein>
<evidence type="ECO:0000256" key="1">
    <source>
        <dbReference type="SAM" id="MobiDB-lite"/>
    </source>
</evidence>
<keyword evidence="3" id="KW-1185">Reference proteome</keyword>
<feature type="compositionally biased region" description="Basic and acidic residues" evidence="1">
    <location>
        <begin position="38"/>
        <end position="49"/>
    </location>
</feature>
<feature type="region of interest" description="Disordered" evidence="1">
    <location>
        <begin position="1"/>
        <end position="25"/>
    </location>
</feature>
<evidence type="ECO:0000313" key="3">
    <source>
        <dbReference type="Proteomes" id="UP000594001"/>
    </source>
</evidence>
<dbReference type="AlphaFoldDB" id="A0A7L9RUT1"/>
<feature type="compositionally biased region" description="Low complexity" evidence="1">
    <location>
        <begin position="75"/>
        <end position="92"/>
    </location>
</feature>
<accession>A0A7L9RUT1</accession>
<proteinExistence type="predicted"/>
<dbReference type="Proteomes" id="UP000594001">
    <property type="component" value="Chromosome"/>
</dbReference>
<organism evidence="2 3">
    <name type="scientific">Candidatus Bodocaedibacter vickermanii</name>
    <dbReference type="NCBI Taxonomy" id="2741701"/>
    <lineage>
        <taxon>Bacteria</taxon>
        <taxon>Pseudomonadati</taxon>
        <taxon>Pseudomonadota</taxon>
        <taxon>Alphaproteobacteria</taxon>
        <taxon>Holosporales</taxon>
        <taxon>Candidatus Paracaedibacteraceae</taxon>
        <taxon>Candidatus Bodocaedibacter</taxon>
    </lineage>
</organism>
<dbReference type="KEGG" id="pbal:CPBP_00966"/>